<dbReference type="SUPFAM" id="SSF57850">
    <property type="entry name" value="RING/U-box"/>
    <property type="match status" value="1"/>
</dbReference>
<dbReference type="EMBL" id="OX451735">
    <property type="protein sequence ID" value="CAI8592397.1"/>
    <property type="molecule type" value="Genomic_DNA"/>
</dbReference>
<name>A0AAV0Z8P1_VICFA</name>
<dbReference type="GO" id="GO:0005737">
    <property type="term" value="C:cytoplasm"/>
    <property type="evidence" value="ECO:0007669"/>
    <property type="project" value="TreeGrafter"/>
</dbReference>
<dbReference type="SMART" id="SM00184">
    <property type="entry name" value="RING"/>
    <property type="match status" value="1"/>
</dbReference>
<dbReference type="Gene3D" id="3.30.40.10">
    <property type="entry name" value="Zinc/RING finger domain, C3HC4 (zinc finger)"/>
    <property type="match status" value="1"/>
</dbReference>
<feature type="domain" description="RING-type" evidence="9">
    <location>
        <begin position="178"/>
        <end position="228"/>
    </location>
</feature>
<evidence type="ECO:0000313" key="10">
    <source>
        <dbReference type="EMBL" id="CAI8592397.1"/>
    </source>
</evidence>
<evidence type="ECO:0000256" key="7">
    <source>
        <dbReference type="ARBA" id="ARBA00022833"/>
    </source>
</evidence>
<evidence type="ECO:0000256" key="4">
    <source>
        <dbReference type="ARBA" id="ARBA00022723"/>
    </source>
</evidence>
<dbReference type="CDD" id="cd16454">
    <property type="entry name" value="RING-H2_PA-TM-RING"/>
    <property type="match status" value="1"/>
</dbReference>
<dbReference type="GO" id="GO:0008270">
    <property type="term" value="F:zinc ion binding"/>
    <property type="evidence" value="ECO:0007669"/>
    <property type="project" value="UniProtKB-KW"/>
</dbReference>
<protein>
    <recommendedName>
        <fullName evidence="3">RING-type E3 ubiquitin transferase</fullName>
        <ecNumber evidence="3">2.3.2.27</ecNumber>
    </recommendedName>
</protein>
<dbReference type="AlphaFoldDB" id="A0AAV0Z8P1"/>
<evidence type="ECO:0000256" key="8">
    <source>
        <dbReference type="PROSITE-ProRule" id="PRU00175"/>
    </source>
</evidence>
<organism evidence="10 11">
    <name type="scientific">Vicia faba</name>
    <name type="common">Broad bean</name>
    <name type="synonym">Faba vulgaris</name>
    <dbReference type="NCBI Taxonomy" id="3906"/>
    <lineage>
        <taxon>Eukaryota</taxon>
        <taxon>Viridiplantae</taxon>
        <taxon>Streptophyta</taxon>
        <taxon>Embryophyta</taxon>
        <taxon>Tracheophyta</taxon>
        <taxon>Spermatophyta</taxon>
        <taxon>Magnoliopsida</taxon>
        <taxon>eudicotyledons</taxon>
        <taxon>Gunneridae</taxon>
        <taxon>Pentapetalae</taxon>
        <taxon>rosids</taxon>
        <taxon>fabids</taxon>
        <taxon>Fabales</taxon>
        <taxon>Fabaceae</taxon>
        <taxon>Papilionoideae</taxon>
        <taxon>50 kb inversion clade</taxon>
        <taxon>NPAAA clade</taxon>
        <taxon>Hologalegina</taxon>
        <taxon>IRL clade</taxon>
        <taxon>Fabeae</taxon>
        <taxon>Vicia</taxon>
    </lineage>
</organism>
<accession>A0AAV0Z8P1</accession>
<keyword evidence="11" id="KW-1185">Reference proteome</keyword>
<keyword evidence="5 8" id="KW-0863">Zinc-finger</keyword>
<dbReference type="GO" id="GO:0016567">
    <property type="term" value="P:protein ubiquitination"/>
    <property type="evidence" value="ECO:0007669"/>
    <property type="project" value="TreeGrafter"/>
</dbReference>
<evidence type="ECO:0000313" key="11">
    <source>
        <dbReference type="Proteomes" id="UP001157006"/>
    </source>
</evidence>
<reference evidence="10 11" key="1">
    <citation type="submission" date="2023-01" db="EMBL/GenBank/DDBJ databases">
        <authorList>
            <person name="Kreplak J."/>
        </authorList>
    </citation>
    <scope>NUCLEOTIDE SEQUENCE [LARGE SCALE GENOMIC DNA]</scope>
</reference>
<dbReference type="EC" id="2.3.2.27" evidence="3"/>
<dbReference type="InterPro" id="IPR013083">
    <property type="entry name" value="Znf_RING/FYVE/PHD"/>
</dbReference>
<sequence>MVEERVEFTLNVSKGQSRKPTYSLDIFELDVSAILRKHSNPQSQIMNVSTMFRKLMFINCEHFFKSNQYLLWFHLHRIISSFHYFTFENLSQLTRNLVPQVKELFNISNQFVGLEEPVSNDYLEKVIPVIVNIFVDVYPREERRNQEMIEESLQFVKMIPASNEAILSLKPYSLPRNCSICLKKFHDDLEEDGDSDDVKVSTMACGHIFHYNCIVQWLQTSHVCPLCRYAMPT</sequence>
<dbReference type="InterPro" id="IPR001841">
    <property type="entry name" value="Znf_RING"/>
</dbReference>
<evidence type="ECO:0000256" key="2">
    <source>
        <dbReference type="ARBA" id="ARBA00004906"/>
    </source>
</evidence>
<keyword evidence="7" id="KW-0862">Zinc</keyword>
<comment type="catalytic activity">
    <reaction evidence="1">
        <text>S-ubiquitinyl-[E2 ubiquitin-conjugating enzyme]-L-cysteine + [acceptor protein]-L-lysine = [E2 ubiquitin-conjugating enzyme]-L-cysteine + N(6)-ubiquitinyl-[acceptor protein]-L-lysine.</text>
        <dbReference type="EC" id="2.3.2.27"/>
    </reaction>
</comment>
<dbReference type="Proteomes" id="UP001157006">
    <property type="component" value="Chromosome 1S"/>
</dbReference>
<evidence type="ECO:0000256" key="1">
    <source>
        <dbReference type="ARBA" id="ARBA00000900"/>
    </source>
</evidence>
<comment type="pathway">
    <text evidence="2">Protein modification; protein ubiquitination.</text>
</comment>
<evidence type="ECO:0000259" key="9">
    <source>
        <dbReference type="PROSITE" id="PS50089"/>
    </source>
</evidence>
<dbReference type="GO" id="GO:0061630">
    <property type="term" value="F:ubiquitin protein ligase activity"/>
    <property type="evidence" value="ECO:0007669"/>
    <property type="project" value="UniProtKB-EC"/>
</dbReference>
<dbReference type="PANTHER" id="PTHR15710">
    <property type="entry name" value="E3 UBIQUITIN-PROTEIN LIGASE PRAJA"/>
    <property type="match status" value="1"/>
</dbReference>
<evidence type="ECO:0000256" key="5">
    <source>
        <dbReference type="ARBA" id="ARBA00022771"/>
    </source>
</evidence>
<proteinExistence type="predicted"/>
<evidence type="ECO:0000256" key="6">
    <source>
        <dbReference type="ARBA" id="ARBA00022786"/>
    </source>
</evidence>
<keyword evidence="4" id="KW-0479">Metal-binding</keyword>
<dbReference type="PROSITE" id="PS50089">
    <property type="entry name" value="ZF_RING_2"/>
    <property type="match status" value="1"/>
</dbReference>
<dbReference type="InterPro" id="IPR024766">
    <property type="entry name" value="Znf_RING_H2"/>
</dbReference>
<keyword evidence="6" id="KW-0833">Ubl conjugation pathway</keyword>
<gene>
    <name evidence="10" type="ORF">VFH_I037840</name>
</gene>
<dbReference type="PANTHER" id="PTHR15710:SF77">
    <property type="entry name" value="RING-H2 FINGER PROTEIN ATL21B"/>
    <property type="match status" value="1"/>
</dbReference>
<evidence type="ECO:0000256" key="3">
    <source>
        <dbReference type="ARBA" id="ARBA00012483"/>
    </source>
</evidence>
<dbReference type="Pfam" id="PF12678">
    <property type="entry name" value="zf-rbx1"/>
    <property type="match status" value="1"/>
</dbReference>